<comment type="subcellular location">
    <subcellularLocation>
        <location evidence="1">Membrane</location>
        <topology evidence="1">Multi-pass membrane protein</topology>
    </subcellularLocation>
</comment>
<feature type="transmembrane region" description="Helical" evidence="5">
    <location>
        <begin position="221"/>
        <end position="243"/>
    </location>
</feature>
<dbReference type="GO" id="GO:0007268">
    <property type="term" value="P:chemical synaptic transmission"/>
    <property type="evidence" value="ECO:0007669"/>
    <property type="project" value="TreeGrafter"/>
</dbReference>
<evidence type="ECO:0000313" key="6">
    <source>
        <dbReference type="EMBL" id="VDP23430.1"/>
    </source>
</evidence>
<keyword evidence="7" id="KW-1185">Reference proteome</keyword>
<evidence type="ECO:0000256" key="3">
    <source>
        <dbReference type="ARBA" id="ARBA00022989"/>
    </source>
</evidence>
<keyword evidence="3 5" id="KW-1133">Transmembrane helix</keyword>
<keyword evidence="2 5" id="KW-0812">Transmembrane</keyword>
<dbReference type="EMBL" id="UZAM01012782">
    <property type="protein sequence ID" value="VDP23430.1"/>
    <property type="molecule type" value="Genomic_DNA"/>
</dbReference>
<dbReference type="GO" id="GO:0045202">
    <property type="term" value="C:synapse"/>
    <property type="evidence" value="ECO:0007669"/>
    <property type="project" value="GOC"/>
</dbReference>
<feature type="transmembrane region" description="Helical" evidence="5">
    <location>
        <begin position="162"/>
        <end position="183"/>
    </location>
</feature>
<dbReference type="GO" id="GO:1990573">
    <property type="term" value="P:potassium ion import across plasma membrane"/>
    <property type="evidence" value="ECO:0007669"/>
    <property type="project" value="TreeGrafter"/>
</dbReference>
<evidence type="ECO:0000256" key="4">
    <source>
        <dbReference type="ARBA" id="ARBA00023136"/>
    </source>
</evidence>
<accession>A0A183J0U3</accession>
<evidence type="ECO:0000256" key="1">
    <source>
        <dbReference type="ARBA" id="ARBA00004141"/>
    </source>
</evidence>
<protein>
    <submittedName>
        <fullName evidence="8">Transmembrane protein</fullName>
    </submittedName>
</protein>
<dbReference type="PANTHER" id="PTHR11827">
    <property type="entry name" value="SOLUTE CARRIER FAMILY 12, CATION COTRANSPORTERS"/>
    <property type="match status" value="1"/>
</dbReference>
<dbReference type="GO" id="GO:0055064">
    <property type="term" value="P:chloride ion homeostasis"/>
    <property type="evidence" value="ECO:0007669"/>
    <property type="project" value="TreeGrafter"/>
</dbReference>
<dbReference type="GO" id="GO:0006884">
    <property type="term" value="P:cell volume homeostasis"/>
    <property type="evidence" value="ECO:0007669"/>
    <property type="project" value="TreeGrafter"/>
</dbReference>
<organism evidence="8">
    <name type="scientific">Soboliphyme baturini</name>
    <dbReference type="NCBI Taxonomy" id="241478"/>
    <lineage>
        <taxon>Eukaryota</taxon>
        <taxon>Metazoa</taxon>
        <taxon>Ecdysozoa</taxon>
        <taxon>Nematoda</taxon>
        <taxon>Enoplea</taxon>
        <taxon>Dorylaimia</taxon>
        <taxon>Dioctophymatida</taxon>
        <taxon>Dioctophymatoidea</taxon>
        <taxon>Soboliphymatidae</taxon>
        <taxon>Soboliphyme</taxon>
    </lineage>
</organism>
<dbReference type="WBParaSite" id="SBAD_0000983901-mRNA-1">
    <property type="protein sequence ID" value="SBAD_0000983901-mRNA-1"/>
    <property type="gene ID" value="SBAD_0000983901"/>
</dbReference>
<dbReference type="GO" id="GO:0005886">
    <property type="term" value="C:plasma membrane"/>
    <property type="evidence" value="ECO:0007669"/>
    <property type="project" value="TreeGrafter"/>
</dbReference>
<feature type="transmembrane region" description="Helical" evidence="5">
    <location>
        <begin position="189"/>
        <end position="209"/>
    </location>
</feature>
<sequence>MSHPEVLRQQTAECMTDDDRSHHTRISDAEKLIGHRGPVIGTGNEHVEKMTTIGNCEVNGLPTVGRVNFATVDQQCDRAPSRVTINSEDSFGLLPGQTLEPAKDSKKNSLSLLYDEGEEINGKTLMTSAYLKAWTSGYQTTNGGNASTTTVKKAKLGTLFGVYLPTVQHIFGVIIFLRLFWIVGTSGVLETFFMVLLCCLCVSSLDQWFSRRPLVLHRAYIVCLFKTFLTSISMSAIATNGIVESKCIWAVDG</sequence>
<evidence type="ECO:0000313" key="7">
    <source>
        <dbReference type="Proteomes" id="UP000270296"/>
    </source>
</evidence>
<reference evidence="6 7" key="2">
    <citation type="submission" date="2018-11" db="EMBL/GenBank/DDBJ databases">
        <authorList>
            <consortium name="Pathogen Informatics"/>
        </authorList>
    </citation>
    <scope>NUCLEOTIDE SEQUENCE [LARGE SCALE GENOMIC DNA]</scope>
</reference>
<dbReference type="OrthoDB" id="2020542at2759"/>
<proteinExistence type="predicted"/>
<dbReference type="GO" id="GO:0015379">
    <property type="term" value="F:potassium:chloride symporter activity"/>
    <property type="evidence" value="ECO:0007669"/>
    <property type="project" value="TreeGrafter"/>
</dbReference>
<evidence type="ECO:0000313" key="8">
    <source>
        <dbReference type="WBParaSite" id="SBAD_0000983901-mRNA-1"/>
    </source>
</evidence>
<reference evidence="8" key="1">
    <citation type="submission" date="2016-06" db="UniProtKB">
        <authorList>
            <consortium name="WormBaseParasite"/>
        </authorList>
    </citation>
    <scope>IDENTIFICATION</scope>
</reference>
<dbReference type="AlphaFoldDB" id="A0A183J0U3"/>
<gene>
    <name evidence="6" type="ORF">SBAD_LOCUS9490</name>
</gene>
<dbReference type="GO" id="GO:0055075">
    <property type="term" value="P:potassium ion homeostasis"/>
    <property type="evidence" value="ECO:0007669"/>
    <property type="project" value="TreeGrafter"/>
</dbReference>
<evidence type="ECO:0000256" key="2">
    <source>
        <dbReference type="ARBA" id="ARBA00022692"/>
    </source>
</evidence>
<dbReference type="InterPro" id="IPR004842">
    <property type="entry name" value="SLC12A_fam"/>
</dbReference>
<dbReference type="PANTHER" id="PTHR11827:SF53">
    <property type="entry name" value="K+_CL-COTRANSPORTER"/>
    <property type="match status" value="1"/>
</dbReference>
<evidence type="ECO:0000256" key="5">
    <source>
        <dbReference type="SAM" id="Phobius"/>
    </source>
</evidence>
<keyword evidence="4 5" id="KW-0472">Membrane</keyword>
<name>A0A183J0U3_9BILA</name>
<dbReference type="Proteomes" id="UP000270296">
    <property type="component" value="Unassembled WGS sequence"/>
</dbReference>